<proteinExistence type="predicted"/>
<reference evidence="1 2" key="1">
    <citation type="submission" date="2018-07" db="EMBL/GenBank/DDBJ databases">
        <authorList>
            <person name="Boyd E.M."/>
            <person name="Barkley D.B."/>
            <person name="Naeem H."/>
            <person name="Vanhorne R."/>
            <person name="Nayek S."/>
            <person name="Layton S.R."/>
            <person name="Hughes L.E."/>
            <person name="Garlena R.A."/>
            <person name="Russell D.A."/>
            <person name="Pope W.H."/>
            <person name="Jacobs-Sera D."/>
            <person name="Hatfull G.F."/>
        </authorList>
    </citation>
    <scope>NUCLEOTIDE SEQUENCE [LARGE SCALE GENOMIC DNA]</scope>
</reference>
<name>A0A345M7Y5_9CAUD</name>
<evidence type="ECO:0000313" key="2">
    <source>
        <dbReference type="Proteomes" id="UP000259040"/>
    </source>
</evidence>
<evidence type="ECO:0000313" key="1">
    <source>
        <dbReference type="EMBL" id="AXH66606.1"/>
    </source>
</evidence>
<organism evidence="1 2">
    <name type="scientific">Streptomyces phage Starbow</name>
    <dbReference type="NCBI Taxonomy" id="2283266"/>
    <lineage>
        <taxon>Viruses</taxon>
        <taxon>Duplodnaviria</taxon>
        <taxon>Heunggongvirae</taxon>
        <taxon>Uroviricota</taxon>
        <taxon>Caudoviricetes</taxon>
        <taxon>Stanwilliamsviridae</taxon>
        <taxon>Boydwoodruffvirinae</taxon>
        <taxon>Karimacvirus</taxon>
        <taxon>Karimacvirus karimac</taxon>
        <taxon>Streptomyces virus Karimac</taxon>
    </lineage>
</organism>
<dbReference type="EMBL" id="MH576964">
    <property type="protein sequence ID" value="AXH66606.1"/>
    <property type="molecule type" value="Genomic_DNA"/>
</dbReference>
<dbReference type="Gene3D" id="3.30.420.240">
    <property type="match status" value="1"/>
</dbReference>
<dbReference type="Proteomes" id="UP000259040">
    <property type="component" value="Segment"/>
</dbReference>
<protein>
    <submittedName>
        <fullName evidence="1">Terminase</fullName>
    </submittedName>
</protein>
<accession>A0A345M7Y5</accession>
<dbReference type="InterPro" id="IPR027417">
    <property type="entry name" value="P-loop_NTPase"/>
</dbReference>
<sequence length="607" mass="69812">MMSTDFTEFFNALSDEDFEEIPVDIETFVQSPDYLGMPHLSEYQYQLIRASSQIYKESTLYNIYEAQKARQRWQETCNEVIACLGKGSGKDFTSTIACAYIVYLLLCLRNPAKYFGKPAGDSIDILNIAINAAQANNVFFKGFKSRIEGSPWFVGKFTTKAGHIAFDKNVNVYSGHSEREAWEGYNLIYCVLDEISGFALDSTSGNEQAKTADAVYKMYRASVDSRFPAEGKVVLLSFPRFKNDFISQRYEAVVAEKQVIERQHTFKLDPDLPDEIEENKFSIKWEEDHIVSYNIPRVYALKRPTWEVNPTRRIEDFTTAFFTDPIDALSRFACMPPDAIDAFFKDKEKVEAAFCRPNPIDEDGTYSPDFVPKEGVRYYVHVDLAQKHDRCAVALAHVEKFVQKKIGGQLNEVLPFVVVDAVRWWTPKPGQDIDFADVREYITGLKRRGFDLRLVTFDRWNSNDQMKYLRGVGINSEVLSVAKKHYEDLSWVVYDQRLIGPDAGVLRRELLQLRIMPNDKVDHPRTGSKDLADATCGAVHNAITHTPREENAVIEVQTYETLRRAEVQARQEEVDSQRERDNVIIAPRERREMPDDIQEYLTRLEII</sequence>
<dbReference type="Gene3D" id="3.40.50.300">
    <property type="entry name" value="P-loop containing nucleotide triphosphate hydrolases"/>
    <property type="match status" value="1"/>
</dbReference>
<gene>
    <name evidence="1" type="primary">98</name>
    <name evidence="1" type="ORF">SEA_STARBOW_98</name>
</gene>